<protein>
    <submittedName>
        <fullName evidence="1">Uncharacterized protein</fullName>
    </submittedName>
</protein>
<keyword evidence="2" id="KW-1185">Reference proteome</keyword>
<comment type="caution">
    <text evidence="1">The sequence shown here is derived from an EMBL/GenBank/DDBJ whole genome shotgun (WGS) entry which is preliminary data.</text>
</comment>
<proteinExistence type="predicted"/>
<sequence>MGSHPARTPLLGSRQYSISQQVIHAVDTYGHSTASPEVALASTDAEKKLETTAQEDQASMNFLLTQDEDEWDVSAAATCIGRVAACVGDAIDMPAIHFIEGSIKS</sequence>
<dbReference type="Proteomes" id="UP000836404">
    <property type="component" value="Unassembled WGS sequence"/>
</dbReference>
<evidence type="ECO:0000313" key="2">
    <source>
        <dbReference type="Proteomes" id="UP000836404"/>
    </source>
</evidence>
<dbReference type="Gene3D" id="1.25.10.10">
    <property type="entry name" value="Leucine-rich Repeat Variant"/>
    <property type="match status" value="1"/>
</dbReference>
<evidence type="ECO:0000313" key="1">
    <source>
        <dbReference type="EMBL" id="CAD6933505.1"/>
    </source>
</evidence>
<name>A0A9N8QEF6_9BASI</name>
<accession>A0A9N8QEF6</accession>
<gene>
    <name evidence="1" type="ORF">JKILLFL_G7472</name>
</gene>
<reference evidence="1 2" key="1">
    <citation type="submission" date="2020-10" db="EMBL/GenBank/DDBJ databases">
        <authorList>
            <person name="Sedaghatjoo S."/>
        </authorList>
    </citation>
    <scope>NUCLEOTIDE SEQUENCE [LARGE SCALE GENOMIC DNA]</scope>
    <source>
        <strain evidence="1 2">LLFL</strain>
    </source>
</reference>
<feature type="non-terminal residue" evidence="1">
    <location>
        <position position="1"/>
    </location>
</feature>
<dbReference type="AlphaFoldDB" id="A0A9N8QEF6"/>
<dbReference type="EMBL" id="CAJHJF010003189">
    <property type="protein sequence ID" value="CAD6933505.1"/>
    <property type="molecule type" value="Genomic_DNA"/>
</dbReference>
<dbReference type="InterPro" id="IPR011989">
    <property type="entry name" value="ARM-like"/>
</dbReference>
<organism evidence="1 2">
    <name type="scientific">Tilletia laevis</name>
    <dbReference type="NCBI Taxonomy" id="157183"/>
    <lineage>
        <taxon>Eukaryota</taxon>
        <taxon>Fungi</taxon>
        <taxon>Dikarya</taxon>
        <taxon>Basidiomycota</taxon>
        <taxon>Ustilaginomycotina</taxon>
        <taxon>Exobasidiomycetes</taxon>
        <taxon>Tilletiales</taxon>
        <taxon>Tilletiaceae</taxon>
        <taxon>Tilletia</taxon>
    </lineage>
</organism>